<gene>
    <name evidence="2" type="ORF">SAMN06265339_0026</name>
</gene>
<dbReference type="RefSeq" id="WP_283399540.1">
    <property type="nucleotide sequence ID" value="NZ_FXUB01000001.1"/>
</dbReference>
<name>A0ABY1N6Y7_9BACT</name>
<reference evidence="2 3" key="1">
    <citation type="submission" date="2017-05" db="EMBL/GenBank/DDBJ databases">
        <authorList>
            <person name="Varghese N."/>
            <person name="Submissions S."/>
        </authorList>
    </citation>
    <scope>NUCLEOTIDE SEQUENCE [LARGE SCALE GENOMIC DNA]</scope>
    <source>
        <strain evidence="2 3">DSM 15522</strain>
    </source>
</reference>
<proteinExistence type="predicted"/>
<dbReference type="EMBL" id="FXUB01000001">
    <property type="protein sequence ID" value="SMP02055.1"/>
    <property type="molecule type" value="Genomic_DNA"/>
</dbReference>
<keyword evidence="3" id="KW-1185">Reference proteome</keyword>
<dbReference type="Proteomes" id="UP001157911">
    <property type="component" value="Unassembled WGS sequence"/>
</dbReference>
<comment type="caution">
    <text evidence="2">The sequence shown here is derived from an EMBL/GenBank/DDBJ whole genome shotgun (WGS) entry which is preliminary data.</text>
</comment>
<evidence type="ECO:0000313" key="3">
    <source>
        <dbReference type="Proteomes" id="UP001157911"/>
    </source>
</evidence>
<dbReference type="InterPro" id="IPR018977">
    <property type="entry name" value="NurA_domain"/>
</dbReference>
<sequence length="349" mass="39661">MRITTFLLQKAKSLTGISESSERLGDWESRVLGVWNSDFEVEEGDFSLAAVDGSGNKRAFSGYCVYAVGAVAVEFFGDEKRKEVFIADVDVLKPEEFSDARMRILMGILENKVALSVIDEVDYLLLDGSLLASFIKPAVFVGELNDEERKKVEGIFKEVRGRFSLTGIDAKSYYRELEKIFEGISFAAASGYLEYLEYLYSLELLLERGKGKLISVSKRSNSRNYGFDRFFPDAAVLNHLPYLEGYSTPLKVSISKEVKFQFPEMFEEVFRDFEFSVFFYKERNCPAFKVETLVPLSEALKVIRRHRTGGYPFPLKMAHDNVKIGKKDMEKVIYALKHRGVSGREALGE</sequence>
<organism evidence="2 3">
    <name type="scientific">Desulfurobacterium pacificum</name>
    <dbReference type="NCBI Taxonomy" id="240166"/>
    <lineage>
        <taxon>Bacteria</taxon>
        <taxon>Pseudomonadati</taxon>
        <taxon>Aquificota</taxon>
        <taxon>Aquificia</taxon>
        <taxon>Desulfurobacteriales</taxon>
        <taxon>Desulfurobacteriaceae</taxon>
        <taxon>Desulfurobacterium</taxon>
    </lineage>
</organism>
<dbReference type="Pfam" id="PF09376">
    <property type="entry name" value="NurA"/>
    <property type="match status" value="1"/>
</dbReference>
<feature type="domain" description="NurA" evidence="1">
    <location>
        <begin position="46"/>
        <end position="324"/>
    </location>
</feature>
<evidence type="ECO:0000313" key="2">
    <source>
        <dbReference type="EMBL" id="SMP02055.1"/>
    </source>
</evidence>
<protein>
    <submittedName>
        <fullName evidence="2">NurA 5'-3' nuclease</fullName>
    </submittedName>
</protein>
<evidence type="ECO:0000259" key="1">
    <source>
        <dbReference type="SMART" id="SM00933"/>
    </source>
</evidence>
<accession>A0ABY1N6Y7</accession>
<dbReference type="SMART" id="SM00933">
    <property type="entry name" value="NurA"/>
    <property type="match status" value="1"/>
</dbReference>